<evidence type="ECO:0000256" key="2">
    <source>
        <dbReference type="ARBA" id="ARBA00023163"/>
    </source>
</evidence>
<reference evidence="4 5" key="1">
    <citation type="submission" date="2017-06" db="EMBL/GenBank/DDBJ databases">
        <authorList>
            <person name="Varghese N."/>
            <person name="Submissions S."/>
        </authorList>
    </citation>
    <scope>NUCLEOTIDE SEQUENCE [LARGE SCALE GENOMIC DNA]</scope>
    <source>
        <strain evidence="4 5">DSM 26989</strain>
    </source>
</reference>
<dbReference type="GO" id="GO:0003700">
    <property type="term" value="F:DNA-binding transcription factor activity"/>
    <property type="evidence" value="ECO:0007669"/>
    <property type="project" value="InterPro"/>
</dbReference>
<sequence length="338" mass="39138">MFVCNFAKRHDKMTIEFCAINKPEDWMEMVAEQFGTSVINDGFTIPSSIGSGFFKQYYPLPWLTLTYISFVAYEPITMIRRSVENSKWIPVMFYINEHKHEQIIGTSTKTVGVDTLDGIFMPSSSIPTEWSFPPKKRYENITLTFNKDWIEKIDAAHETYIGRLLQSDKAFYLFETITPAMQQVLDNIKSITEIDNPFSTLHLHGKTMELLTMFLEKLEKRSEVKSLANLNLNDVESVFRVRRQILQSLSNVPSIPELARDANMSSSKLQKCFKQVIGKAIAEYALSEKMKWAKRLLSTRLYSVSEVGYKVGYTNLSHFTEAFCKYHRMKPKQYLDSL</sequence>
<dbReference type="PROSITE" id="PS01124">
    <property type="entry name" value="HTH_ARAC_FAMILY_2"/>
    <property type="match status" value="1"/>
</dbReference>
<dbReference type="Pfam" id="PF12833">
    <property type="entry name" value="HTH_18"/>
    <property type="match status" value="1"/>
</dbReference>
<dbReference type="Gene3D" id="1.10.10.60">
    <property type="entry name" value="Homeodomain-like"/>
    <property type="match status" value="1"/>
</dbReference>
<proteinExistence type="predicted"/>
<evidence type="ECO:0000313" key="5">
    <source>
        <dbReference type="Proteomes" id="UP000198427"/>
    </source>
</evidence>
<accession>A0AA94S177</accession>
<dbReference type="GO" id="GO:0043565">
    <property type="term" value="F:sequence-specific DNA binding"/>
    <property type="evidence" value="ECO:0007669"/>
    <property type="project" value="InterPro"/>
</dbReference>
<dbReference type="Proteomes" id="UP000198427">
    <property type="component" value="Unassembled WGS sequence"/>
</dbReference>
<gene>
    <name evidence="4" type="ORF">SAMN06265364_1593</name>
</gene>
<dbReference type="EMBL" id="FZNZ01000059">
    <property type="protein sequence ID" value="SNS17421.1"/>
    <property type="molecule type" value="Genomic_DNA"/>
</dbReference>
<keyword evidence="5" id="KW-1185">Reference proteome</keyword>
<evidence type="ECO:0000256" key="1">
    <source>
        <dbReference type="ARBA" id="ARBA00023015"/>
    </source>
</evidence>
<name>A0AA94S177_9BACT</name>
<keyword evidence="1" id="KW-0805">Transcription regulation</keyword>
<dbReference type="SMART" id="SM00342">
    <property type="entry name" value="HTH_ARAC"/>
    <property type="match status" value="1"/>
</dbReference>
<dbReference type="PANTHER" id="PTHR47893">
    <property type="entry name" value="REGULATORY PROTEIN PCHR"/>
    <property type="match status" value="1"/>
</dbReference>
<keyword evidence="2" id="KW-0804">Transcription</keyword>
<dbReference type="InterPro" id="IPR018060">
    <property type="entry name" value="HTH_AraC"/>
</dbReference>
<dbReference type="InterPro" id="IPR053142">
    <property type="entry name" value="PchR_regulatory_protein"/>
</dbReference>
<evidence type="ECO:0000259" key="3">
    <source>
        <dbReference type="PROSITE" id="PS01124"/>
    </source>
</evidence>
<keyword evidence="4" id="KW-0238">DNA-binding</keyword>
<comment type="caution">
    <text evidence="4">The sequence shown here is derived from an EMBL/GenBank/DDBJ whole genome shotgun (WGS) entry which is preliminary data.</text>
</comment>
<feature type="domain" description="HTH araC/xylS-type" evidence="3">
    <location>
        <begin position="239"/>
        <end position="337"/>
    </location>
</feature>
<protein>
    <submittedName>
        <fullName evidence="4">AraC-type DNA-binding protein</fullName>
    </submittedName>
</protein>
<dbReference type="SUPFAM" id="SSF46689">
    <property type="entry name" value="Homeodomain-like"/>
    <property type="match status" value="1"/>
</dbReference>
<organism evidence="4 5">
    <name type="scientific">Prevotella jejuni</name>
    <dbReference type="NCBI Taxonomy" id="1177574"/>
    <lineage>
        <taxon>Bacteria</taxon>
        <taxon>Pseudomonadati</taxon>
        <taxon>Bacteroidota</taxon>
        <taxon>Bacteroidia</taxon>
        <taxon>Bacteroidales</taxon>
        <taxon>Prevotellaceae</taxon>
        <taxon>Prevotella</taxon>
    </lineage>
</organism>
<dbReference type="PANTHER" id="PTHR47893:SF1">
    <property type="entry name" value="REGULATORY PROTEIN PCHR"/>
    <property type="match status" value="1"/>
</dbReference>
<dbReference type="AlphaFoldDB" id="A0AA94S177"/>
<dbReference type="InterPro" id="IPR009057">
    <property type="entry name" value="Homeodomain-like_sf"/>
</dbReference>
<evidence type="ECO:0000313" key="4">
    <source>
        <dbReference type="EMBL" id="SNS17421.1"/>
    </source>
</evidence>